<keyword evidence="5" id="KW-1185">Reference proteome</keyword>
<organism evidence="4 5">
    <name type="scientific">Microbacter margulisiae</name>
    <dbReference type="NCBI Taxonomy" id="1350067"/>
    <lineage>
        <taxon>Bacteria</taxon>
        <taxon>Pseudomonadati</taxon>
        <taxon>Bacteroidota</taxon>
        <taxon>Bacteroidia</taxon>
        <taxon>Bacteroidales</taxon>
        <taxon>Porphyromonadaceae</taxon>
        <taxon>Microbacter</taxon>
    </lineage>
</organism>
<accession>A0A7W5DSJ8</accession>
<dbReference type="Pfam" id="PF13472">
    <property type="entry name" value="Lipase_GDSL_2"/>
    <property type="match status" value="1"/>
</dbReference>
<sequence length="262" mass="29492">MKKIASYLIFICFAGLFIAATQKPVRILLAGDSTLADKPIPDNPERGWGMVLPSYFNSNVVIRNYARNGRSTRSFIDEGRWANLVAHIQKGDYVIIQFGHNDEKINTPRYASPATYAANLSRFVIDVRAKGGIPILCTPVMRRRFDAQGHFVDTHGAYPDSARAVARRMHVPLFDLSKQTEDLLISLGVESSRKLFLHIAPGQYKSLPNGRNDDTHSSELGAMQNARFVVDDIRSWHLEPLVRNLRPENKIMVTYTTPTLPK</sequence>
<dbReference type="InterPro" id="IPR036514">
    <property type="entry name" value="SGNH_hydro_sf"/>
</dbReference>
<dbReference type="Gene3D" id="3.40.50.1110">
    <property type="entry name" value="SGNH hydrolase"/>
    <property type="match status" value="1"/>
</dbReference>
<dbReference type="InterPro" id="IPR037459">
    <property type="entry name" value="RhgT-like"/>
</dbReference>
<evidence type="ECO:0000256" key="1">
    <source>
        <dbReference type="ARBA" id="ARBA00008668"/>
    </source>
</evidence>
<dbReference type="GO" id="GO:0016788">
    <property type="term" value="F:hydrolase activity, acting on ester bonds"/>
    <property type="evidence" value="ECO:0007669"/>
    <property type="project" value="UniProtKB-ARBA"/>
</dbReference>
<evidence type="ECO:0000313" key="4">
    <source>
        <dbReference type="EMBL" id="MBB3187958.1"/>
    </source>
</evidence>
<proteinExistence type="inferred from homology"/>
<dbReference type="AlphaFoldDB" id="A0A7W5DSJ8"/>
<dbReference type="EMBL" id="JACHYB010000002">
    <property type="protein sequence ID" value="MBB3187958.1"/>
    <property type="molecule type" value="Genomic_DNA"/>
</dbReference>
<protein>
    <submittedName>
        <fullName evidence="4">Lysophospholipase L1-like esterase</fullName>
    </submittedName>
</protein>
<dbReference type="SUPFAM" id="SSF52266">
    <property type="entry name" value="SGNH hydrolase"/>
    <property type="match status" value="1"/>
</dbReference>
<dbReference type="PANTHER" id="PTHR43695:SF1">
    <property type="entry name" value="RHAMNOGALACTURONAN ACETYLESTERASE"/>
    <property type="match status" value="1"/>
</dbReference>
<reference evidence="4 5" key="1">
    <citation type="submission" date="2020-08" db="EMBL/GenBank/DDBJ databases">
        <title>Genomic Encyclopedia of Type Strains, Phase IV (KMG-IV): sequencing the most valuable type-strain genomes for metagenomic binning, comparative biology and taxonomic classification.</title>
        <authorList>
            <person name="Goeker M."/>
        </authorList>
    </citation>
    <scope>NUCLEOTIDE SEQUENCE [LARGE SCALE GENOMIC DNA]</scope>
    <source>
        <strain evidence="4 5">DSM 27471</strain>
    </source>
</reference>
<dbReference type="InterPro" id="IPR013830">
    <property type="entry name" value="SGNH_hydro"/>
</dbReference>
<comment type="similarity">
    <text evidence="1">Belongs to the 'GDSL' lipolytic enzyme family.</text>
</comment>
<dbReference type="Proteomes" id="UP000544222">
    <property type="component" value="Unassembled WGS sequence"/>
</dbReference>
<keyword evidence="2" id="KW-0378">Hydrolase</keyword>
<evidence type="ECO:0000256" key="2">
    <source>
        <dbReference type="ARBA" id="ARBA00022801"/>
    </source>
</evidence>
<evidence type="ECO:0000313" key="5">
    <source>
        <dbReference type="Proteomes" id="UP000544222"/>
    </source>
</evidence>
<evidence type="ECO:0000259" key="3">
    <source>
        <dbReference type="Pfam" id="PF13472"/>
    </source>
</evidence>
<name>A0A7W5DSJ8_9PORP</name>
<dbReference type="RefSeq" id="WP_183413759.1">
    <property type="nucleotide sequence ID" value="NZ_JACHYB010000002.1"/>
</dbReference>
<gene>
    <name evidence="4" type="ORF">FHX64_002156</name>
</gene>
<dbReference type="PANTHER" id="PTHR43695">
    <property type="entry name" value="PUTATIVE (AFU_ORTHOLOGUE AFUA_2G17250)-RELATED"/>
    <property type="match status" value="1"/>
</dbReference>
<dbReference type="CDD" id="cd01821">
    <property type="entry name" value="Rhamnogalacturan_acetylesterase_like"/>
    <property type="match status" value="1"/>
</dbReference>
<comment type="caution">
    <text evidence="4">The sequence shown here is derived from an EMBL/GenBank/DDBJ whole genome shotgun (WGS) entry which is preliminary data.</text>
</comment>
<feature type="domain" description="SGNH hydrolase-type esterase" evidence="3">
    <location>
        <begin position="31"/>
        <end position="185"/>
    </location>
</feature>